<reference evidence="1 2" key="1">
    <citation type="journal article" date="2019" name="Emerg. Microbes Infect.">
        <title>Comprehensive subspecies identification of 175 nontuberculous mycobacteria species based on 7547 genomic profiles.</title>
        <authorList>
            <person name="Matsumoto Y."/>
            <person name="Kinjo T."/>
            <person name="Motooka D."/>
            <person name="Nabeya D."/>
            <person name="Jung N."/>
            <person name="Uechi K."/>
            <person name="Horii T."/>
            <person name="Iida T."/>
            <person name="Fujita J."/>
            <person name="Nakamura S."/>
        </authorList>
    </citation>
    <scope>NUCLEOTIDE SEQUENCE [LARGE SCALE GENOMIC DNA]</scope>
    <source>
        <strain evidence="1 2">JCM 12688</strain>
    </source>
</reference>
<accession>A0A7I7WQ98</accession>
<gene>
    <name evidence="1" type="ORF">MGAD_32220</name>
</gene>
<evidence type="ECO:0000313" key="2">
    <source>
        <dbReference type="Proteomes" id="UP000466187"/>
    </source>
</evidence>
<proteinExistence type="predicted"/>
<dbReference type="AlphaFoldDB" id="A0A7I7WQ98"/>
<name>A0A7I7WQ98_MYCGU</name>
<sequence length="59" mass="6036">MIAGVVPGRPPVALVTCDMLAAATAAKTLVTPNIWVLGDALGRVRLPILTLLSITILTG</sequence>
<protein>
    <submittedName>
        <fullName evidence="1">Uncharacterized protein</fullName>
    </submittedName>
</protein>
<evidence type="ECO:0000313" key="1">
    <source>
        <dbReference type="EMBL" id="BBZ18887.1"/>
    </source>
</evidence>
<dbReference type="KEGG" id="mgad:MGAD_32220"/>
<organism evidence="1 2">
    <name type="scientific">Mycolicibacterium gadium</name>
    <name type="common">Mycobacterium gadium</name>
    <dbReference type="NCBI Taxonomy" id="1794"/>
    <lineage>
        <taxon>Bacteria</taxon>
        <taxon>Bacillati</taxon>
        <taxon>Actinomycetota</taxon>
        <taxon>Actinomycetes</taxon>
        <taxon>Mycobacteriales</taxon>
        <taxon>Mycobacteriaceae</taxon>
        <taxon>Mycolicibacterium</taxon>
    </lineage>
</organism>
<dbReference type="EMBL" id="AP022608">
    <property type="protein sequence ID" value="BBZ18887.1"/>
    <property type="molecule type" value="Genomic_DNA"/>
</dbReference>
<dbReference type="Proteomes" id="UP000466187">
    <property type="component" value="Chromosome"/>
</dbReference>